<dbReference type="AlphaFoldDB" id="A0A231HDU8"/>
<evidence type="ECO:0000313" key="1">
    <source>
        <dbReference type="EMBL" id="OXR47110.1"/>
    </source>
</evidence>
<protein>
    <submittedName>
        <fullName evidence="1">Uncharacterized protein</fullName>
    </submittedName>
</protein>
<dbReference type="RefSeq" id="WP_094024109.1">
    <property type="nucleotide sequence ID" value="NZ_NGAF01000001.1"/>
</dbReference>
<reference evidence="1 2" key="1">
    <citation type="submission" date="2017-07" db="EMBL/GenBank/DDBJ databases">
        <title>First draft Genome Sequence of Nocardia cerradoensis isolated from human infection.</title>
        <authorList>
            <person name="Carrasco G."/>
        </authorList>
    </citation>
    <scope>NUCLEOTIDE SEQUENCE [LARGE SCALE GENOMIC DNA]</scope>
    <source>
        <strain evidence="1 2">CNM20130759</strain>
    </source>
</reference>
<evidence type="ECO:0000313" key="2">
    <source>
        <dbReference type="Proteomes" id="UP000215506"/>
    </source>
</evidence>
<comment type="caution">
    <text evidence="1">The sequence shown here is derived from an EMBL/GenBank/DDBJ whole genome shotgun (WGS) entry which is preliminary data.</text>
</comment>
<sequence>MDKFEDAYHQLWSDLGGLPDAEADTCAGFWFQSDTSAGYYLPNGLTLSLAGDSEVEHHVTHLHEVYHKSLNDSTAWGTAMHLAYEYEPWSQELFGDLRHAAFTTHEVFATFKSINLAEMHYPAASSVLTVGSRYERYYRRARAFVQSVDSAIRQDLLVTAAARVSMQTPILEVARASFPKGFELSAVTNIDRPDGRFIWLLANMAPAVSAISQQADDAVAARFGEDVIHGHAMDRGVEDPEVDDVWDAWEQVVYDEFARQLTQQGATVLPMHDHSETAAHIVGSFPDPGPASLVVAPPDAPPSTDYDESVAILSKTRFPFRKELWPSSFGYMKGAIDPDDFMSVLTQVASVNGVPELVFHARLAGRLTDGYTWDDRTRQQLDALGDEIVVSVKCRTNIGDTDELEIFHVAFKDATDVLEIVEAWGGQGPRAFCISASCFVDSDFAARWVDPLRAKLPIILLLDVPTRVLAGEAEALLPGNQPAYGVYWGLTGTPYKALVWHVDGQPHVGIYIGDSLATQLMYGQFEDIMGENFSMDDADWSEWETTIAAVIRSITYCESFVDLRALESLRKTGKQIDQP</sequence>
<organism evidence="1 2">
    <name type="scientific">Nocardia cerradoensis</name>
    <dbReference type="NCBI Taxonomy" id="85688"/>
    <lineage>
        <taxon>Bacteria</taxon>
        <taxon>Bacillati</taxon>
        <taxon>Actinomycetota</taxon>
        <taxon>Actinomycetes</taxon>
        <taxon>Mycobacteriales</taxon>
        <taxon>Nocardiaceae</taxon>
        <taxon>Nocardia</taxon>
    </lineage>
</organism>
<dbReference type="Proteomes" id="UP000215506">
    <property type="component" value="Unassembled WGS sequence"/>
</dbReference>
<gene>
    <name evidence="1" type="ORF">B7C42_00232</name>
</gene>
<dbReference type="EMBL" id="NGAF01000001">
    <property type="protein sequence ID" value="OXR47110.1"/>
    <property type="molecule type" value="Genomic_DNA"/>
</dbReference>
<name>A0A231HDU8_9NOCA</name>
<proteinExistence type="predicted"/>
<accession>A0A231HDU8</accession>
<keyword evidence="2" id="KW-1185">Reference proteome</keyword>